<evidence type="ECO:0000313" key="1">
    <source>
        <dbReference type="EMBL" id="PIS09124.1"/>
    </source>
</evidence>
<comment type="caution">
    <text evidence="1">The sequence shown here is derived from an EMBL/GenBank/DDBJ whole genome shotgun (WGS) entry which is preliminary data.</text>
</comment>
<reference evidence="2" key="1">
    <citation type="submission" date="2017-09" db="EMBL/GenBank/DDBJ databases">
        <title>Depth-based differentiation of microbial function through sediment-hosted aquifers and enrichment of novel symbionts in the deep terrestrial subsurface.</title>
        <authorList>
            <person name="Probst A.J."/>
            <person name="Ladd B."/>
            <person name="Jarett J.K."/>
            <person name="Geller-Mcgrath D.E."/>
            <person name="Sieber C.M.K."/>
            <person name="Emerson J.B."/>
            <person name="Anantharaman K."/>
            <person name="Thomas B.C."/>
            <person name="Malmstrom R."/>
            <person name="Stieglmeier M."/>
            <person name="Klingl A."/>
            <person name="Woyke T."/>
            <person name="Ryan C.M."/>
            <person name="Banfield J.F."/>
        </authorList>
    </citation>
    <scope>NUCLEOTIDE SEQUENCE [LARGE SCALE GENOMIC DNA]</scope>
</reference>
<dbReference type="AlphaFoldDB" id="A0A2H0W8X3"/>
<name>A0A2H0W8X3_9BACT</name>
<accession>A0A2H0W8X3</accession>
<dbReference type="EMBL" id="PEZT01000018">
    <property type="protein sequence ID" value="PIS09124.1"/>
    <property type="molecule type" value="Genomic_DNA"/>
</dbReference>
<gene>
    <name evidence="1" type="ORF">COT75_03190</name>
</gene>
<proteinExistence type="predicted"/>
<protein>
    <submittedName>
        <fullName evidence="1">Uncharacterized protein</fullName>
    </submittedName>
</protein>
<organism evidence="1 2">
    <name type="scientific">Candidatus Beckwithbacteria bacterium CG10_big_fil_rev_8_21_14_0_10_34_10</name>
    <dbReference type="NCBI Taxonomy" id="1974495"/>
    <lineage>
        <taxon>Bacteria</taxon>
        <taxon>Candidatus Beckwithiibacteriota</taxon>
    </lineage>
</organism>
<dbReference type="Proteomes" id="UP000230093">
    <property type="component" value="Unassembled WGS sequence"/>
</dbReference>
<evidence type="ECO:0000313" key="2">
    <source>
        <dbReference type="Proteomes" id="UP000230093"/>
    </source>
</evidence>
<sequence>MSESDNFNVVLKQDGSGVITWTSFSCEADFEKFRPVFEKNNKIIGTGVTIEEARRMVKQTEINGVLIHARDSSLDETGSFDPRLLKVNMQLAAMFLRSEGWQYVVPGSNILEQQDFPE</sequence>